<keyword evidence="5 14" id="KW-0436">Ligase</keyword>
<dbReference type="InterPro" id="IPR050061">
    <property type="entry name" value="MurCDEF_pg_biosynth"/>
</dbReference>
<dbReference type="SUPFAM" id="SSF51984">
    <property type="entry name" value="MurCD N-terminal domain"/>
    <property type="match status" value="1"/>
</dbReference>
<dbReference type="Proteomes" id="UP000469194">
    <property type="component" value="Unassembled WGS sequence"/>
</dbReference>
<evidence type="ECO:0000256" key="8">
    <source>
        <dbReference type="ARBA" id="ARBA00022840"/>
    </source>
</evidence>
<dbReference type="InterPro" id="IPR004101">
    <property type="entry name" value="Mur_ligase_C"/>
</dbReference>
<feature type="domain" description="Mur ligase central" evidence="17">
    <location>
        <begin position="134"/>
        <end position="342"/>
    </location>
</feature>
<dbReference type="GO" id="GO:0005737">
    <property type="term" value="C:cytoplasm"/>
    <property type="evidence" value="ECO:0007669"/>
    <property type="project" value="UniProtKB-SubCell"/>
</dbReference>
<dbReference type="GO" id="GO:0008360">
    <property type="term" value="P:regulation of cell shape"/>
    <property type="evidence" value="ECO:0007669"/>
    <property type="project" value="UniProtKB-KW"/>
</dbReference>
<evidence type="ECO:0000256" key="10">
    <source>
        <dbReference type="ARBA" id="ARBA00022984"/>
    </source>
</evidence>
<evidence type="ECO:0000256" key="5">
    <source>
        <dbReference type="ARBA" id="ARBA00022598"/>
    </source>
</evidence>
<organism evidence="18 19">
    <name type="scientific">Bifidobacterium aerophilum</name>
    <dbReference type="NCBI Taxonomy" id="1798155"/>
    <lineage>
        <taxon>Bacteria</taxon>
        <taxon>Bacillati</taxon>
        <taxon>Actinomycetota</taxon>
        <taxon>Actinomycetes</taxon>
        <taxon>Bifidobacteriales</taxon>
        <taxon>Bifidobacteriaceae</taxon>
        <taxon>Bifidobacterium</taxon>
    </lineage>
</organism>
<dbReference type="InterPro" id="IPR036565">
    <property type="entry name" value="Mur-like_cat_sf"/>
</dbReference>
<keyword evidence="6 14" id="KW-0132">Cell division</keyword>
<dbReference type="AlphaFoldDB" id="A0A6N9Z310"/>
<comment type="pathway">
    <text evidence="2 14">Cell wall biogenesis; peptidoglycan biosynthesis.</text>
</comment>
<gene>
    <name evidence="14 18" type="primary">murC</name>
    <name evidence="18" type="ORF">GFD25_02795</name>
</gene>
<dbReference type="GO" id="GO:0009252">
    <property type="term" value="P:peptidoglycan biosynthetic process"/>
    <property type="evidence" value="ECO:0007669"/>
    <property type="project" value="UniProtKB-UniRule"/>
</dbReference>
<dbReference type="UniPathway" id="UPA00219"/>
<keyword evidence="10 14" id="KW-0573">Peptidoglycan synthesis</keyword>
<evidence type="ECO:0000256" key="7">
    <source>
        <dbReference type="ARBA" id="ARBA00022741"/>
    </source>
</evidence>
<evidence type="ECO:0000256" key="12">
    <source>
        <dbReference type="ARBA" id="ARBA00023316"/>
    </source>
</evidence>
<comment type="subcellular location">
    <subcellularLocation>
        <location evidence="1 14">Cytoplasm</location>
    </subcellularLocation>
</comment>
<dbReference type="GO" id="GO:0008763">
    <property type="term" value="F:UDP-N-acetylmuramate-L-alanine ligase activity"/>
    <property type="evidence" value="ECO:0007669"/>
    <property type="project" value="UniProtKB-UniRule"/>
</dbReference>
<dbReference type="InterPro" id="IPR013221">
    <property type="entry name" value="Mur_ligase_cen"/>
</dbReference>
<evidence type="ECO:0000259" key="17">
    <source>
        <dbReference type="Pfam" id="PF08245"/>
    </source>
</evidence>
<dbReference type="EC" id="6.3.2.8" evidence="3 14"/>
<keyword evidence="11 14" id="KW-0131">Cell cycle</keyword>
<proteinExistence type="inferred from homology"/>
<dbReference type="PANTHER" id="PTHR43445:SF3">
    <property type="entry name" value="UDP-N-ACETYLMURAMATE--L-ALANINE LIGASE"/>
    <property type="match status" value="1"/>
</dbReference>
<dbReference type="Gene3D" id="3.40.50.720">
    <property type="entry name" value="NAD(P)-binding Rossmann-like Domain"/>
    <property type="match status" value="1"/>
</dbReference>
<dbReference type="InterPro" id="IPR000713">
    <property type="entry name" value="Mur_ligase_N"/>
</dbReference>
<evidence type="ECO:0000256" key="13">
    <source>
        <dbReference type="ARBA" id="ARBA00047833"/>
    </source>
</evidence>
<keyword evidence="8 14" id="KW-0067">ATP-binding</keyword>
<comment type="function">
    <text evidence="14">Cell wall formation.</text>
</comment>
<accession>A0A6N9Z310</accession>
<evidence type="ECO:0000259" key="16">
    <source>
        <dbReference type="Pfam" id="PF02875"/>
    </source>
</evidence>
<dbReference type="RefSeq" id="WP_163229786.1">
    <property type="nucleotide sequence ID" value="NZ_WHZW01000005.1"/>
</dbReference>
<dbReference type="Pfam" id="PF01225">
    <property type="entry name" value="Mur_ligase"/>
    <property type="match status" value="1"/>
</dbReference>
<dbReference type="GO" id="GO:0071555">
    <property type="term" value="P:cell wall organization"/>
    <property type="evidence" value="ECO:0007669"/>
    <property type="project" value="UniProtKB-KW"/>
</dbReference>
<dbReference type="GO" id="GO:0005524">
    <property type="term" value="F:ATP binding"/>
    <property type="evidence" value="ECO:0007669"/>
    <property type="project" value="UniProtKB-UniRule"/>
</dbReference>
<keyword evidence="19" id="KW-1185">Reference proteome</keyword>
<evidence type="ECO:0000256" key="3">
    <source>
        <dbReference type="ARBA" id="ARBA00012211"/>
    </source>
</evidence>
<evidence type="ECO:0000313" key="18">
    <source>
        <dbReference type="EMBL" id="NEG88952.1"/>
    </source>
</evidence>
<evidence type="ECO:0000256" key="9">
    <source>
        <dbReference type="ARBA" id="ARBA00022960"/>
    </source>
</evidence>
<dbReference type="PANTHER" id="PTHR43445">
    <property type="entry name" value="UDP-N-ACETYLMURAMATE--L-ALANINE LIGASE-RELATED"/>
    <property type="match status" value="1"/>
</dbReference>
<dbReference type="EMBL" id="WHZW01000005">
    <property type="protein sequence ID" value="NEG88952.1"/>
    <property type="molecule type" value="Genomic_DNA"/>
</dbReference>
<sequence length="539" mass="56769">MVTDNKQDDAIVLDPTRTAFGPDETVAGLGRTHFIGIGGAGMSVLAEMLHEQGVAVDGSDRERSAKTDRLAELGIGVEFGQRAENVAGADTVVYSSAIKPDNPEIVAAYAAGAHIVHRSDILALLMSGRRAVTVAGAHGKTTTSSLLAHILTHAGTGELADPSYAIGGSIQAPDGSTMDGGHAGHGDVLVAEADESDGSFEKYRPTIAIITNAEPDHLDHYGTADNYHAAFVQHAGHAREHVIMCVDDAGALTVLRALDPAVASRVIAYSTRDAARIGDLNGATFVHIASESEHIGSGEERFVIELPSSVLDGADDGLRLPVRLIVPGIHNARNATAAIVAATLLGMDPHRAAEAAGTFLGAARRFQIRGTVAQVSVVDDYAHHPTEIAALLDAARRRYPGHVIHVLFQPHLFSRTEFFAREFAQALSKADDVIVTGIFPAREKQSDFPGITARTIVEAADGIAHEPQSGWISAVDDMRTAAQMIAMRAHHGDVIFTVGAGDITQMGDVLLHALAAHRFDCPDGDETGTTDDGKAGTRR</sequence>
<dbReference type="InterPro" id="IPR005758">
    <property type="entry name" value="UDP-N-AcMur_Ala_ligase_MurC"/>
</dbReference>
<comment type="similarity">
    <text evidence="14">Belongs to the MurCDEF family.</text>
</comment>
<feature type="domain" description="Mur ligase N-terminal catalytic" evidence="15">
    <location>
        <begin position="32"/>
        <end position="129"/>
    </location>
</feature>
<dbReference type="SUPFAM" id="SSF53623">
    <property type="entry name" value="MurD-like peptide ligases, catalytic domain"/>
    <property type="match status" value="1"/>
</dbReference>
<keyword evidence="7 14" id="KW-0547">Nucleotide-binding</keyword>
<feature type="domain" description="Mur ligase C-terminal" evidence="16">
    <location>
        <begin position="364"/>
        <end position="501"/>
    </location>
</feature>
<evidence type="ECO:0000259" key="15">
    <source>
        <dbReference type="Pfam" id="PF01225"/>
    </source>
</evidence>
<name>A0A6N9Z310_9BIFI</name>
<dbReference type="Pfam" id="PF02875">
    <property type="entry name" value="Mur_ligase_C"/>
    <property type="match status" value="1"/>
</dbReference>
<keyword evidence="12 14" id="KW-0961">Cell wall biogenesis/degradation</keyword>
<evidence type="ECO:0000256" key="2">
    <source>
        <dbReference type="ARBA" id="ARBA00004752"/>
    </source>
</evidence>
<comment type="caution">
    <text evidence="18">The sequence shown here is derived from an EMBL/GenBank/DDBJ whole genome shotgun (WGS) entry which is preliminary data.</text>
</comment>
<protein>
    <recommendedName>
        <fullName evidence="3 14">UDP-N-acetylmuramate--L-alanine ligase</fullName>
        <ecNumber evidence="3 14">6.3.2.8</ecNumber>
    </recommendedName>
    <alternativeName>
        <fullName evidence="14">UDP-N-acetylmuramoyl-L-alanine synthetase</fullName>
    </alternativeName>
</protein>
<evidence type="ECO:0000256" key="14">
    <source>
        <dbReference type="HAMAP-Rule" id="MF_00046"/>
    </source>
</evidence>
<evidence type="ECO:0000313" key="19">
    <source>
        <dbReference type="Proteomes" id="UP000469194"/>
    </source>
</evidence>
<evidence type="ECO:0000256" key="11">
    <source>
        <dbReference type="ARBA" id="ARBA00023306"/>
    </source>
</evidence>
<evidence type="ECO:0000256" key="6">
    <source>
        <dbReference type="ARBA" id="ARBA00022618"/>
    </source>
</evidence>
<dbReference type="InterPro" id="IPR036615">
    <property type="entry name" value="Mur_ligase_C_dom_sf"/>
</dbReference>
<dbReference type="HAMAP" id="MF_00046">
    <property type="entry name" value="MurC"/>
    <property type="match status" value="1"/>
</dbReference>
<dbReference type="SUPFAM" id="SSF53244">
    <property type="entry name" value="MurD-like peptide ligases, peptide-binding domain"/>
    <property type="match status" value="1"/>
</dbReference>
<dbReference type="Gene3D" id="3.90.190.20">
    <property type="entry name" value="Mur ligase, C-terminal domain"/>
    <property type="match status" value="1"/>
</dbReference>
<evidence type="ECO:0000256" key="1">
    <source>
        <dbReference type="ARBA" id="ARBA00004496"/>
    </source>
</evidence>
<comment type="catalytic activity">
    <reaction evidence="13 14">
        <text>UDP-N-acetyl-alpha-D-muramate + L-alanine + ATP = UDP-N-acetyl-alpha-D-muramoyl-L-alanine + ADP + phosphate + H(+)</text>
        <dbReference type="Rhea" id="RHEA:23372"/>
        <dbReference type="ChEBI" id="CHEBI:15378"/>
        <dbReference type="ChEBI" id="CHEBI:30616"/>
        <dbReference type="ChEBI" id="CHEBI:43474"/>
        <dbReference type="ChEBI" id="CHEBI:57972"/>
        <dbReference type="ChEBI" id="CHEBI:70757"/>
        <dbReference type="ChEBI" id="CHEBI:83898"/>
        <dbReference type="ChEBI" id="CHEBI:456216"/>
        <dbReference type="EC" id="6.3.2.8"/>
    </reaction>
</comment>
<feature type="binding site" evidence="14">
    <location>
        <begin position="136"/>
        <end position="142"/>
    </location>
    <ligand>
        <name>ATP</name>
        <dbReference type="ChEBI" id="CHEBI:30616"/>
    </ligand>
</feature>
<evidence type="ECO:0000256" key="4">
    <source>
        <dbReference type="ARBA" id="ARBA00022490"/>
    </source>
</evidence>
<dbReference type="NCBIfam" id="TIGR01082">
    <property type="entry name" value="murC"/>
    <property type="match status" value="1"/>
</dbReference>
<dbReference type="Pfam" id="PF08245">
    <property type="entry name" value="Mur_ligase_M"/>
    <property type="match status" value="1"/>
</dbReference>
<dbReference type="GO" id="GO:0051301">
    <property type="term" value="P:cell division"/>
    <property type="evidence" value="ECO:0007669"/>
    <property type="project" value="UniProtKB-KW"/>
</dbReference>
<reference evidence="18 19" key="1">
    <citation type="submission" date="2019-10" db="EMBL/GenBank/DDBJ databases">
        <title>Bifidobacterium from non-human primates.</title>
        <authorList>
            <person name="Modesto M."/>
        </authorList>
    </citation>
    <scope>NUCLEOTIDE SEQUENCE [LARGE SCALE GENOMIC DNA]</scope>
    <source>
        <strain evidence="18 19">TRE17</strain>
    </source>
</reference>
<dbReference type="Gene3D" id="3.40.1190.10">
    <property type="entry name" value="Mur-like, catalytic domain"/>
    <property type="match status" value="1"/>
</dbReference>
<keyword evidence="9 14" id="KW-0133">Cell shape</keyword>
<keyword evidence="4 14" id="KW-0963">Cytoplasm</keyword>